<dbReference type="InterPro" id="IPR036322">
    <property type="entry name" value="WD40_repeat_dom_sf"/>
</dbReference>
<gene>
    <name evidence="1" type="ORF">JD844_006951</name>
</gene>
<keyword evidence="2" id="KW-1185">Reference proteome</keyword>
<dbReference type="SMART" id="SM00320">
    <property type="entry name" value="WD40"/>
    <property type="match status" value="2"/>
</dbReference>
<dbReference type="SUPFAM" id="SSF50978">
    <property type="entry name" value="WD40 repeat-like"/>
    <property type="match status" value="1"/>
</dbReference>
<evidence type="ECO:0008006" key="3">
    <source>
        <dbReference type="Google" id="ProtNLM"/>
    </source>
</evidence>
<sequence>MSKCLCKDLGQLITCLGTDFHRGAGVLDVFYETPSTLLSCGYDTYIRYWDLRTSTRECVKKWEEPHDSALYCIKSDGNHMIASGSSYYGVVRLWDKRQTRCLQSFSLSSPVSSPVYCLRFSTSHLYATLASALYGLDFTTS</sequence>
<comment type="caution">
    <text evidence="1">The sequence shown here is derived from an EMBL/GenBank/DDBJ whole genome shotgun (WGS) entry which is preliminary data.</text>
</comment>
<protein>
    <recommendedName>
        <fullName evidence="3">F-box/WD repeat-containing protein 4</fullName>
    </recommendedName>
</protein>
<accession>A0ABQ7T2I4</accession>
<organism evidence="1 2">
    <name type="scientific">Phrynosoma platyrhinos</name>
    <name type="common">Desert horned lizard</name>
    <dbReference type="NCBI Taxonomy" id="52577"/>
    <lineage>
        <taxon>Eukaryota</taxon>
        <taxon>Metazoa</taxon>
        <taxon>Chordata</taxon>
        <taxon>Craniata</taxon>
        <taxon>Vertebrata</taxon>
        <taxon>Euteleostomi</taxon>
        <taxon>Lepidosauria</taxon>
        <taxon>Squamata</taxon>
        <taxon>Bifurcata</taxon>
        <taxon>Unidentata</taxon>
        <taxon>Episquamata</taxon>
        <taxon>Toxicofera</taxon>
        <taxon>Iguania</taxon>
        <taxon>Phrynosomatidae</taxon>
        <taxon>Phrynosomatinae</taxon>
        <taxon>Phrynosoma</taxon>
    </lineage>
</organism>
<reference evidence="1 2" key="1">
    <citation type="journal article" date="2022" name="Gigascience">
        <title>A chromosome-level genome assembly and annotation of the desert horned lizard, Phrynosoma platyrhinos, provides insight into chromosomal rearrangements among reptiles.</title>
        <authorList>
            <person name="Koochekian N."/>
            <person name="Ascanio A."/>
            <person name="Farleigh K."/>
            <person name="Card D.C."/>
            <person name="Schield D.R."/>
            <person name="Castoe T.A."/>
            <person name="Jezkova T."/>
        </authorList>
    </citation>
    <scope>NUCLEOTIDE SEQUENCE [LARGE SCALE GENOMIC DNA]</scope>
    <source>
        <strain evidence="1">NK-2021</strain>
    </source>
</reference>
<dbReference type="PANTHER" id="PTHR14381:SF1">
    <property type="entry name" value="F-BOX_WD REPEAT-CONTAINING PROTEIN 4"/>
    <property type="match status" value="1"/>
</dbReference>
<dbReference type="Proteomes" id="UP000826234">
    <property type="component" value="Unassembled WGS sequence"/>
</dbReference>
<evidence type="ECO:0000313" key="1">
    <source>
        <dbReference type="EMBL" id="KAH0623812.1"/>
    </source>
</evidence>
<dbReference type="InterPro" id="IPR015943">
    <property type="entry name" value="WD40/YVTN_repeat-like_dom_sf"/>
</dbReference>
<dbReference type="Gene3D" id="2.130.10.10">
    <property type="entry name" value="YVTN repeat-like/Quinoprotein amine dehydrogenase"/>
    <property type="match status" value="1"/>
</dbReference>
<evidence type="ECO:0000313" key="2">
    <source>
        <dbReference type="Proteomes" id="UP000826234"/>
    </source>
</evidence>
<dbReference type="EMBL" id="JAIPUX010001880">
    <property type="protein sequence ID" value="KAH0623812.1"/>
    <property type="molecule type" value="Genomic_DNA"/>
</dbReference>
<proteinExistence type="predicted"/>
<dbReference type="Pfam" id="PF00400">
    <property type="entry name" value="WD40"/>
    <property type="match status" value="2"/>
</dbReference>
<dbReference type="InterPro" id="IPR001680">
    <property type="entry name" value="WD40_rpt"/>
</dbReference>
<name>A0ABQ7T2I4_PHRPL</name>
<dbReference type="InterPro" id="IPR052301">
    <property type="entry name" value="SCF_F-box/WD-repeat"/>
</dbReference>
<dbReference type="PANTHER" id="PTHR14381">
    <property type="entry name" value="DACTYLIN"/>
    <property type="match status" value="1"/>
</dbReference>